<gene>
    <name evidence="2" type="ORF">A5892_16930</name>
</gene>
<evidence type="ECO:0000313" key="2">
    <source>
        <dbReference type="EMBL" id="ANF58943.1"/>
    </source>
</evidence>
<dbReference type="AlphaFoldDB" id="A0A172YIC0"/>
<evidence type="ECO:0000256" key="1">
    <source>
        <dbReference type="SAM" id="Phobius"/>
    </source>
</evidence>
<keyword evidence="1" id="KW-1133">Transmembrane helix</keyword>
<dbReference type="KEGG" id="haa:A5892_16930"/>
<keyword evidence="3" id="KW-1185">Reference proteome</keyword>
<feature type="transmembrane region" description="Helical" evidence="1">
    <location>
        <begin position="123"/>
        <end position="143"/>
    </location>
</feature>
<evidence type="ECO:0000313" key="3">
    <source>
        <dbReference type="Proteomes" id="UP000077875"/>
    </source>
</evidence>
<name>A0A172YIC0_9GAMM</name>
<proteinExistence type="predicted"/>
<accession>A0A172YIC0</accession>
<dbReference type="EMBL" id="CP015243">
    <property type="protein sequence ID" value="ANF58943.1"/>
    <property type="molecule type" value="Genomic_DNA"/>
</dbReference>
<dbReference type="STRING" id="376489.A5892_16930"/>
<feature type="transmembrane region" description="Helical" evidence="1">
    <location>
        <begin position="61"/>
        <end position="79"/>
    </location>
</feature>
<organism evidence="2 3">
    <name type="scientific">Halotalea alkalilenta</name>
    <dbReference type="NCBI Taxonomy" id="376489"/>
    <lineage>
        <taxon>Bacteria</taxon>
        <taxon>Pseudomonadati</taxon>
        <taxon>Pseudomonadota</taxon>
        <taxon>Gammaproteobacteria</taxon>
        <taxon>Oceanospirillales</taxon>
        <taxon>Halomonadaceae</taxon>
        <taxon>Halotalea</taxon>
    </lineage>
</organism>
<feature type="transmembrane region" description="Helical" evidence="1">
    <location>
        <begin position="94"/>
        <end position="111"/>
    </location>
</feature>
<keyword evidence="1" id="KW-0812">Transmembrane</keyword>
<reference evidence="2 3" key="1">
    <citation type="submission" date="2016-04" db="EMBL/GenBank/DDBJ databases">
        <title>Complete Genome Sequence of Halotalea alkalilenta IHB B 13600.</title>
        <authorList>
            <person name="Swarnkar M.K."/>
            <person name="Sharma A."/>
            <person name="Kaushal K."/>
            <person name="Soni R."/>
            <person name="Rana S."/>
            <person name="Singh A.K."/>
            <person name="Gulati A."/>
        </authorList>
    </citation>
    <scope>NUCLEOTIDE SEQUENCE [LARGE SCALE GENOMIC DNA]</scope>
    <source>
        <strain evidence="2 3">IHB B 13600</strain>
    </source>
</reference>
<sequence>MLRVVLYILVIVGYAQGMLWDAQRGMDASLKFSEWSFTEITQSGILALTVIGLLAVRRYFGLFRVGLMVMAMFALSALLRENDALMDDLISHGFWKWPVALVALPTLYYLLHHRYRLFVEMRLYFTSMPFGLFLAGFLSTFVFSRLLGRGKMWQAAMGDDYMRIVKDMVEECSESIGYLLILFSVIELYFFAQRLRRHYG</sequence>
<protein>
    <submittedName>
        <fullName evidence="2">Uncharacterized protein</fullName>
    </submittedName>
</protein>
<keyword evidence="1" id="KW-0472">Membrane</keyword>
<dbReference type="Proteomes" id="UP000077875">
    <property type="component" value="Chromosome"/>
</dbReference>
<feature type="transmembrane region" description="Helical" evidence="1">
    <location>
        <begin position="39"/>
        <end position="56"/>
    </location>
</feature>
<feature type="transmembrane region" description="Helical" evidence="1">
    <location>
        <begin position="175"/>
        <end position="192"/>
    </location>
</feature>